<sequence>MSGPGPLVEVDPFDLPEWLGVAEVTWTATSGLRGGHRVTGRLAAPGHESLDCDLLAVDEAYPEAVADDLTRRHAHQSWRHGEILIVRSGDDGGRVTLAVPGQAFNADLVLDAIGRLARGVGASADDYRVQLRIGRDRPDDD</sequence>
<accession>A0A6J6R2E1</accession>
<reference evidence="1" key="1">
    <citation type="submission" date="2020-05" db="EMBL/GenBank/DDBJ databases">
        <authorList>
            <person name="Chiriac C."/>
            <person name="Salcher M."/>
            <person name="Ghai R."/>
            <person name="Kavagutti S V."/>
        </authorList>
    </citation>
    <scope>NUCLEOTIDE SEQUENCE</scope>
</reference>
<dbReference type="EMBL" id="CAEZXR010000226">
    <property type="protein sequence ID" value="CAB4718121.1"/>
    <property type="molecule type" value="Genomic_DNA"/>
</dbReference>
<dbReference type="AlphaFoldDB" id="A0A6J6R2E1"/>
<gene>
    <name evidence="1" type="ORF">UFOPK2579_01814</name>
</gene>
<name>A0A6J6R2E1_9ZZZZ</name>
<protein>
    <submittedName>
        <fullName evidence="1">Unannotated protein</fullName>
    </submittedName>
</protein>
<proteinExistence type="predicted"/>
<organism evidence="1">
    <name type="scientific">freshwater metagenome</name>
    <dbReference type="NCBI Taxonomy" id="449393"/>
    <lineage>
        <taxon>unclassified sequences</taxon>
        <taxon>metagenomes</taxon>
        <taxon>ecological metagenomes</taxon>
    </lineage>
</organism>
<evidence type="ECO:0000313" key="1">
    <source>
        <dbReference type="EMBL" id="CAB4718121.1"/>
    </source>
</evidence>